<dbReference type="PROSITE" id="PS51732">
    <property type="entry name" value="ASN_GLN_ASE_3"/>
    <property type="match status" value="1"/>
</dbReference>
<proteinExistence type="predicted"/>
<dbReference type="Gene3D" id="3.40.50.1170">
    <property type="entry name" value="L-asparaginase, N-terminal domain"/>
    <property type="match status" value="1"/>
</dbReference>
<dbReference type="EMBL" id="CAAALY010056203">
    <property type="protein sequence ID" value="VEL22399.1"/>
    <property type="molecule type" value="Genomic_DNA"/>
</dbReference>
<accession>A0A448WX18</accession>
<dbReference type="AlphaFoldDB" id="A0A448WX18"/>
<dbReference type="SUPFAM" id="SSF53774">
    <property type="entry name" value="Glutaminase/Asparaginase"/>
    <property type="match status" value="1"/>
</dbReference>
<gene>
    <name evidence="2" type="ORF">PXEA_LOCUS15839</name>
</gene>
<name>A0A448WX18_9PLAT</name>
<evidence type="ECO:0000259" key="1">
    <source>
        <dbReference type="Pfam" id="PF00710"/>
    </source>
</evidence>
<dbReference type="OrthoDB" id="542841at2759"/>
<dbReference type="PANTHER" id="PTHR11707:SF28">
    <property type="entry name" value="60 KDA LYSOPHOSPHOLIPASE"/>
    <property type="match status" value="1"/>
</dbReference>
<dbReference type="InterPro" id="IPR037152">
    <property type="entry name" value="L-asparaginase_N_sf"/>
</dbReference>
<dbReference type="Proteomes" id="UP000784294">
    <property type="component" value="Unassembled WGS sequence"/>
</dbReference>
<evidence type="ECO:0000313" key="2">
    <source>
        <dbReference type="EMBL" id="VEL22399.1"/>
    </source>
</evidence>
<reference evidence="2" key="1">
    <citation type="submission" date="2018-11" db="EMBL/GenBank/DDBJ databases">
        <authorList>
            <consortium name="Pathogen Informatics"/>
        </authorList>
    </citation>
    <scope>NUCLEOTIDE SEQUENCE</scope>
</reference>
<dbReference type="PIRSF" id="PIRSF001220">
    <property type="entry name" value="L-ASNase_gatD"/>
    <property type="match status" value="1"/>
</dbReference>
<dbReference type="InterPro" id="IPR036152">
    <property type="entry name" value="Asp/glu_Ase-like_sf"/>
</dbReference>
<dbReference type="InterPro" id="IPR027474">
    <property type="entry name" value="L-asparaginase_N"/>
</dbReference>
<comment type="caution">
    <text evidence="2">The sequence shown here is derived from an EMBL/GenBank/DDBJ whole genome shotgun (WGS) entry which is preliminary data.</text>
</comment>
<dbReference type="GO" id="GO:0004067">
    <property type="term" value="F:asparaginase activity"/>
    <property type="evidence" value="ECO:0007669"/>
    <property type="project" value="UniProtKB-UniRule"/>
</dbReference>
<feature type="domain" description="L-asparaginase N-terminal" evidence="1">
    <location>
        <begin position="2"/>
        <end position="40"/>
    </location>
</feature>
<keyword evidence="3" id="KW-1185">Reference proteome</keyword>
<dbReference type="Pfam" id="PF00710">
    <property type="entry name" value="Asparaginase"/>
    <property type="match status" value="1"/>
</dbReference>
<evidence type="ECO:0000313" key="3">
    <source>
        <dbReference type="Proteomes" id="UP000784294"/>
    </source>
</evidence>
<dbReference type="PANTHER" id="PTHR11707">
    <property type="entry name" value="L-ASPARAGINASE"/>
    <property type="match status" value="1"/>
</dbReference>
<dbReference type="InterPro" id="IPR006034">
    <property type="entry name" value="Asparaginase/glutaminase-like"/>
</dbReference>
<protein>
    <recommendedName>
        <fullName evidence="1">L-asparaginase N-terminal domain-containing protein</fullName>
    </recommendedName>
</protein>
<dbReference type="PIRSF" id="PIRSF500176">
    <property type="entry name" value="L_ASNase"/>
    <property type="match status" value="1"/>
</dbReference>
<organism evidence="2 3">
    <name type="scientific">Protopolystoma xenopodis</name>
    <dbReference type="NCBI Taxonomy" id="117903"/>
    <lineage>
        <taxon>Eukaryota</taxon>
        <taxon>Metazoa</taxon>
        <taxon>Spiralia</taxon>
        <taxon>Lophotrochozoa</taxon>
        <taxon>Platyhelminthes</taxon>
        <taxon>Monogenea</taxon>
        <taxon>Polyopisthocotylea</taxon>
        <taxon>Polystomatidea</taxon>
        <taxon>Polystomatidae</taxon>
        <taxon>Protopolystoma</taxon>
    </lineage>
</organism>
<sequence>MKLFRGNRVTKCSCDEFDAFFSPNYPPLAELGIDIVLYLNRIFWPCNINQGFRAHTKLCRNVVVLRLFPSITTNAVRAFLQPPVQGKKMHPLLSLFG</sequence>